<organism evidence="1 2">
    <name type="scientific">Hamiltonella defensa subsp. Acyrthosiphon pisum (strain 5AT)</name>
    <dbReference type="NCBI Taxonomy" id="572265"/>
    <lineage>
        <taxon>Bacteria</taxon>
        <taxon>Pseudomonadati</taxon>
        <taxon>Pseudomonadota</taxon>
        <taxon>Gammaproteobacteria</taxon>
        <taxon>Enterobacterales</taxon>
        <taxon>Enterobacteriaceae</taxon>
        <taxon>aphid secondary symbionts</taxon>
        <taxon>Candidatus Williamhamiltonella</taxon>
    </lineage>
</organism>
<keyword evidence="2" id="KW-1185">Reference proteome</keyword>
<dbReference type="KEGG" id="hde:HDEF_0662"/>
<sequence>MKPSDGTTHFNGIKSQSESAFKMLLNGCLYHHTISASKSFNAFMMIC</sequence>
<dbReference type="STRING" id="572265.HDEF_0662"/>
<dbReference type="Proteomes" id="UP000002334">
    <property type="component" value="Chromosome"/>
</dbReference>
<proteinExistence type="predicted"/>
<gene>
    <name evidence="1" type="ordered locus">HDEF_0662</name>
</gene>
<dbReference type="AlphaFoldDB" id="C4K4A9"/>
<name>C4K4A9_HAMD5</name>
<evidence type="ECO:0000313" key="1">
    <source>
        <dbReference type="EMBL" id="ACQ67402.1"/>
    </source>
</evidence>
<accession>C4K4A9</accession>
<dbReference type="HOGENOM" id="CLU_3168792_0_0_6"/>
<reference evidence="1 2" key="1">
    <citation type="journal article" date="2009" name="Proc. Natl. Acad. Sci. U.S.A.">
        <title>Hamiltonella defensa, genome evolution of protective bacterial endosymbiont from pathogenic ancestors.</title>
        <authorList>
            <person name="Degnan P.H."/>
            <person name="Yu Y."/>
            <person name="Sisneros N."/>
            <person name="Wing R.A."/>
            <person name="Moran N.A."/>
        </authorList>
    </citation>
    <scope>NUCLEOTIDE SEQUENCE [LARGE SCALE GENOMIC DNA]</scope>
    <source>
        <strain evidence="2">5AT</strain>
    </source>
</reference>
<protein>
    <submittedName>
        <fullName evidence="1">Uncharacterized protein</fullName>
    </submittedName>
</protein>
<evidence type="ECO:0000313" key="2">
    <source>
        <dbReference type="Proteomes" id="UP000002334"/>
    </source>
</evidence>
<dbReference type="EMBL" id="CP001277">
    <property type="protein sequence ID" value="ACQ67402.1"/>
    <property type="molecule type" value="Genomic_DNA"/>
</dbReference>